<dbReference type="PROSITE" id="PS50878">
    <property type="entry name" value="RT_POL"/>
    <property type="match status" value="1"/>
</dbReference>
<dbReference type="SUPFAM" id="SSF56672">
    <property type="entry name" value="DNA/RNA polymerases"/>
    <property type="match status" value="1"/>
</dbReference>
<dbReference type="InterPro" id="IPR001584">
    <property type="entry name" value="Integrase_cat-core"/>
</dbReference>
<dbReference type="Gene3D" id="3.30.420.10">
    <property type="entry name" value="Ribonuclease H-like superfamily/Ribonuclease H"/>
    <property type="match status" value="1"/>
</dbReference>
<proteinExistence type="predicted"/>
<keyword evidence="7" id="KW-0378">Hydrolase</keyword>
<dbReference type="CDD" id="cd00303">
    <property type="entry name" value="retropepsin_like"/>
    <property type="match status" value="1"/>
</dbReference>
<evidence type="ECO:0000256" key="9">
    <source>
        <dbReference type="ARBA" id="ARBA00022884"/>
    </source>
</evidence>
<feature type="domain" description="Peptidase A2" evidence="17">
    <location>
        <begin position="480"/>
        <end position="495"/>
    </location>
</feature>
<evidence type="ECO:0000259" key="19">
    <source>
        <dbReference type="PROSITE" id="PS50994"/>
    </source>
</evidence>
<accession>A0ABY6LPL6</accession>
<dbReference type="InterPro" id="IPR041577">
    <property type="entry name" value="RT_RNaseH_2"/>
</dbReference>
<sequence length="1391" mass="158635">MPFIDFSRSLWDQSIFGRRPKTVGLQQADKSQQPGKRSRFVYLCSLIATIGGDAGYSLEIIKTAELNLRRSLRLKGISPDLGSLDKEPIMIKNESGETSSQVPSTYLSLQQPRCPSSFTGDGSQDAQKWLKDYKRVAKYNRWDDTMCLANAVFFLKGQLENETLTSWDDFQRALGEAFGQQEEVFKEAESLLKNRAQKVKESSEAYIQDVLYLCQVVNPRMDDETKLGHLMKGVAEGIYQILIAKDVENVNHFLKECRKIEIMRKRRISSRFERLPNAAPMAYEEEDLTSLIRRIVQEEIQKVIAPPGLTTDSIEDMIREEVKMNLSPISKRPSVLVRNQSRPFRTYEPSKRTEYSSPPILPKSQQWRTPDDRPLCFHCGRPGHVVRYCRERRQVFADARARREPRRPTTLGDYMPNIEEIDPRIPPARQPRSASPYPGRRIKLATCLGGKAARILNPPSTTSTKLKNNFVKITIKGSEVLALVDSGADYSVISEYFRRHIRTPLLSSKGPIIRVANSKCVRALGRCVLKINVNELTQPFEFIVLSECSHKVILGWDFLKLTQARINCGENELYLREAPMKEELCPVDTVCTLEDSIVPPNSIKQITVVCSNITGVQEVLITCSKALTMDKELIIPASVVSLSHGRSKVWMANGSDFAKIIPAGMKVAEISLIDTSNLCCIDGDNDDFEKNENRCPEDLDKLVTLIDTDISNEDRVRMLDVLRRYIDVFEFQKANLKTSSLKVKHCIVTGDHAPIKQRPYRVSPKERSIIQTEVDKMLKQGIIEPSDSPWSSPVVLVKKKDGTWRFCVDYRRLNKITRKDVYPLPRIDDTLDSLRGASIFSTIDLKSGYWQIEVDEADREKTAFVTPDGLFEFRVMPFGLCNAPATFERIMDNLLRGLKWTICLCYLDDIIVFSKTMDEHLQRLEMVLSCFSKAGLRLNSEKCSFGTSQMKVLGHLIDGCGIYPDPDKVEAVMKFPRPKNVSEVRSFLGLCSYYRRFIKSFAAIAGPLNELLRKELKSALTSEPVLGHFDETAPIYVHTDASGYGVGAVLVQMKDGGERPIAYASRTLSKAEKNYTITEKECLAVIWSINKFRPYLFGRPFTIKIGVDLLGRFPLTRDGNRWVIVCTDYLTKYAITKAIPTGGAVEVARFILNEIILKHGAPREMITDRGRSFQAKLIKELTKMCRMSQHFTTAYHPQTNGLTERFNKTLGDMLSMYVDVEQKNWDSVLPFVTFAYNTARQETTGFSPFYLVHGREAETMLDTLLPYQPGYEEDEYINQLMTDAEDARQLARLHTLRTQDIDKARYDARHRPVHYNVGDLVWIFTPVRKVGLSEKLLKKYFGPYKITKKISDINYEVMTVDESRRRKSSKDVVHVLRMKPYQDPEQQNNIV</sequence>
<dbReference type="Proteomes" id="UP001235939">
    <property type="component" value="Chromosome 21"/>
</dbReference>
<dbReference type="InterPro" id="IPR043502">
    <property type="entry name" value="DNA/RNA_pol_sf"/>
</dbReference>
<keyword evidence="14" id="KW-0863">Zinc-finger</keyword>
<dbReference type="Gene3D" id="3.10.10.10">
    <property type="entry name" value="HIV Type 1 Reverse Transcriptase, subunit A, domain 1"/>
    <property type="match status" value="1"/>
</dbReference>
<evidence type="ECO:0000256" key="3">
    <source>
        <dbReference type="ARBA" id="ARBA00022695"/>
    </source>
</evidence>
<keyword evidence="11" id="KW-0695">RNA-directed DNA polymerase</keyword>
<keyword evidence="9" id="KW-0694">RNA-binding</keyword>
<keyword evidence="5" id="KW-0064">Aspartyl protease</keyword>
<keyword evidence="1" id="KW-0645">Protease</keyword>
<keyword evidence="2" id="KW-0808">Transferase</keyword>
<keyword evidence="4" id="KW-0540">Nuclease</keyword>
<feature type="domain" description="CCHC-type" evidence="16">
    <location>
        <begin position="376"/>
        <end position="391"/>
    </location>
</feature>
<dbReference type="EMBL" id="CP092883">
    <property type="protein sequence ID" value="UYV82112.1"/>
    <property type="molecule type" value="Genomic_DNA"/>
</dbReference>
<evidence type="ECO:0000256" key="7">
    <source>
        <dbReference type="ARBA" id="ARBA00022801"/>
    </source>
</evidence>
<evidence type="ECO:0000256" key="15">
    <source>
        <dbReference type="SAM" id="MobiDB-lite"/>
    </source>
</evidence>
<dbReference type="CDD" id="cd01647">
    <property type="entry name" value="RT_LTR"/>
    <property type="match status" value="1"/>
</dbReference>
<feature type="region of interest" description="Disordered" evidence="15">
    <location>
        <begin position="340"/>
        <end position="367"/>
    </location>
</feature>
<dbReference type="PANTHER" id="PTHR37984:SF5">
    <property type="entry name" value="PROTEIN NYNRIN-LIKE"/>
    <property type="match status" value="1"/>
</dbReference>
<dbReference type="Pfam" id="PF17919">
    <property type="entry name" value="RT_RNaseH_2"/>
    <property type="match status" value="1"/>
</dbReference>
<gene>
    <name evidence="20" type="ORF">LAZ67_21000896</name>
</gene>
<dbReference type="PROSITE" id="PS50158">
    <property type="entry name" value="ZF_CCHC"/>
    <property type="match status" value="1"/>
</dbReference>
<dbReference type="CDD" id="cd09274">
    <property type="entry name" value="RNase_HI_RT_Ty3"/>
    <property type="match status" value="1"/>
</dbReference>
<dbReference type="PROSITE" id="PS50994">
    <property type="entry name" value="INTEGRASE"/>
    <property type="match status" value="1"/>
</dbReference>
<keyword evidence="14" id="KW-0862">Zinc</keyword>
<evidence type="ECO:0000256" key="14">
    <source>
        <dbReference type="PROSITE-ProRule" id="PRU00047"/>
    </source>
</evidence>
<keyword evidence="6" id="KW-0255">Endonuclease</keyword>
<evidence type="ECO:0000259" key="17">
    <source>
        <dbReference type="PROSITE" id="PS50175"/>
    </source>
</evidence>
<dbReference type="InterPro" id="IPR001878">
    <property type="entry name" value="Znf_CCHC"/>
</dbReference>
<name>A0ABY6LPL6_9ARAC</name>
<evidence type="ECO:0000256" key="5">
    <source>
        <dbReference type="ARBA" id="ARBA00022750"/>
    </source>
</evidence>
<keyword evidence="10" id="KW-0229">DNA integration</keyword>
<evidence type="ECO:0000256" key="4">
    <source>
        <dbReference type="ARBA" id="ARBA00022722"/>
    </source>
</evidence>
<dbReference type="InterPro" id="IPR054465">
    <property type="entry name" value="Integrase_p58-like_C"/>
</dbReference>
<keyword evidence="14" id="KW-0479">Metal-binding</keyword>
<dbReference type="PANTHER" id="PTHR37984">
    <property type="entry name" value="PROTEIN CBG26694"/>
    <property type="match status" value="1"/>
</dbReference>
<keyword evidence="12" id="KW-0238">DNA-binding</keyword>
<keyword evidence="8" id="KW-0460">Magnesium</keyword>
<keyword evidence="13" id="KW-0511">Multifunctional enzyme</keyword>
<feature type="domain" description="Integrase catalytic" evidence="19">
    <location>
        <begin position="1096"/>
        <end position="1256"/>
    </location>
</feature>
<keyword evidence="3" id="KW-0548">Nucleotidyltransferase</keyword>
<dbReference type="Pfam" id="PF22938">
    <property type="entry name" value="Integrase_p58_C"/>
    <property type="match status" value="1"/>
</dbReference>
<evidence type="ECO:0000313" key="21">
    <source>
        <dbReference type="Proteomes" id="UP001235939"/>
    </source>
</evidence>
<evidence type="ECO:0000256" key="10">
    <source>
        <dbReference type="ARBA" id="ARBA00022908"/>
    </source>
</evidence>
<evidence type="ECO:0000256" key="2">
    <source>
        <dbReference type="ARBA" id="ARBA00022679"/>
    </source>
</evidence>
<dbReference type="Gene3D" id="2.40.70.10">
    <property type="entry name" value="Acid Proteases"/>
    <property type="match status" value="1"/>
</dbReference>
<evidence type="ECO:0000259" key="18">
    <source>
        <dbReference type="PROSITE" id="PS50878"/>
    </source>
</evidence>
<evidence type="ECO:0000256" key="1">
    <source>
        <dbReference type="ARBA" id="ARBA00022670"/>
    </source>
</evidence>
<dbReference type="InterPro" id="IPR043128">
    <property type="entry name" value="Rev_trsase/Diguanyl_cyclase"/>
</dbReference>
<dbReference type="InterPro" id="IPR001995">
    <property type="entry name" value="Peptidase_A2_cat"/>
</dbReference>
<reference evidence="20 21" key="1">
    <citation type="submission" date="2022-01" db="EMBL/GenBank/DDBJ databases">
        <title>A chromosomal length assembly of Cordylochernes scorpioides.</title>
        <authorList>
            <person name="Zeh D."/>
            <person name="Zeh J."/>
        </authorList>
    </citation>
    <scope>NUCLEOTIDE SEQUENCE [LARGE SCALE GENOMIC DNA]</scope>
    <source>
        <strain evidence="20">IN4F17</strain>
        <tissue evidence="20">Whole Body</tissue>
    </source>
</reference>
<evidence type="ECO:0000313" key="20">
    <source>
        <dbReference type="EMBL" id="UYV82112.1"/>
    </source>
</evidence>
<dbReference type="InterPro" id="IPR036875">
    <property type="entry name" value="Znf_CCHC_sf"/>
</dbReference>
<dbReference type="InterPro" id="IPR050951">
    <property type="entry name" value="Retrovirus_Pol_polyprotein"/>
</dbReference>
<evidence type="ECO:0000256" key="12">
    <source>
        <dbReference type="ARBA" id="ARBA00023125"/>
    </source>
</evidence>
<dbReference type="SUPFAM" id="SSF50630">
    <property type="entry name" value="Acid proteases"/>
    <property type="match status" value="1"/>
</dbReference>
<feature type="domain" description="Reverse transcriptase" evidence="18">
    <location>
        <begin position="778"/>
        <end position="957"/>
    </location>
</feature>
<dbReference type="SMART" id="SM00343">
    <property type="entry name" value="ZnF_C2HC"/>
    <property type="match status" value="1"/>
</dbReference>
<evidence type="ECO:0000256" key="11">
    <source>
        <dbReference type="ARBA" id="ARBA00022918"/>
    </source>
</evidence>
<evidence type="ECO:0000256" key="8">
    <source>
        <dbReference type="ARBA" id="ARBA00022842"/>
    </source>
</evidence>
<organism evidence="20 21">
    <name type="scientific">Cordylochernes scorpioides</name>
    <dbReference type="NCBI Taxonomy" id="51811"/>
    <lineage>
        <taxon>Eukaryota</taxon>
        <taxon>Metazoa</taxon>
        <taxon>Ecdysozoa</taxon>
        <taxon>Arthropoda</taxon>
        <taxon>Chelicerata</taxon>
        <taxon>Arachnida</taxon>
        <taxon>Pseudoscorpiones</taxon>
        <taxon>Cheliferoidea</taxon>
        <taxon>Chernetidae</taxon>
        <taxon>Cordylochernes</taxon>
    </lineage>
</organism>
<dbReference type="InterPro" id="IPR000477">
    <property type="entry name" value="RT_dom"/>
</dbReference>
<keyword evidence="21" id="KW-1185">Reference proteome</keyword>
<evidence type="ECO:0000256" key="13">
    <source>
        <dbReference type="ARBA" id="ARBA00023268"/>
    </source>
</evidence>
<feature type="region of interest" description="Disordered" evidence="15">
    <location>
        <begin position="400"/>
        <end position="436"/>
    </location>
</feature>
<dbReference type="InterPro" id="IPR021109">
    <property type="entry name" value="Peptidase_aspartic_dom_sf"/>
</dbReference>
<dbReference type="SUPFAM" id="SSF57756">
    <property type="entry name" value="Retrovirus zinc finger-like domains"/>
    <property type="match status" value="1"/>
</dbReference>
<dbReference type="InterPro" id="IPR036397">
    <property type="entry name" value="RNaseH_sf"/>
</dbReference>
<dbReference type="PROSITE" id="PS50175">
    <property type="entry name" value="ASP_PROT_RETROV"/>
    <property type="match status" value="1"/>
</dbReference>
<dbReference type="SUPFAM" id="SSF53098">
    <property type="entry name" value="Ribonuclease H-like"/>
    <property type="match status" value="1"/>
</dbReference>
<dbReference type="InterPro" id="IPR001969">
    <property type="entry name" value="Aspartic_peptidase_AS"/>
</dbReference>
<evidence type="ECO:0000259" key="16">
    <source>
        <dbReference type="PROSITE" id="PS50158"/>
    </source>
</evidence>
<dbReference type="PROSITE" id="PS00141">
    <property type="entry name" value="ASP_PROTEASE"/>
    <property type="match status" value="1"/>
</dbReference>
<dbReference type="Pfam" id="PF00078">
    <property type="entry name" value="RVT_1"/>
    <property type="match status" value="1"/>
</dbReference>
<dbReference type="Gene3D" id="3.30.70.270">
    <property type="match status" value="2"/>
</dbReference>
<evidence type="ECO:0000256" key="6">
    <source>
        <dbReference type="ARBA" id="ARBA00022759"/>
    </source>
</evidence>
<dbReference type="InterPro" id="IPR012337">
    <property type="entry name" value="RNaseH-like_sf"/>
</dbReference>
<dbReference type="Pfam" id="PF13975">
    <property type="entry name" value="gag-asp_proteas"/>
    <property type="match status" value="1"/>
</dbReference>
<protein>
    <submittedName>
        <fullName evidence="20">K02A2.6-like</fullName>
    </submittedName>
</protein>